<protein>
    <submittedName>
        <fullName evidence="1">Uncharacterized protein</fullName>
    </submittedName>
</protein>
<gene>
    <name evidence="1" type="ORF">DHA2_153768</name>
</gene>
<proteinExistence type="predicted"/>
<sequence length="87" mass="9898">MLSLLQAIVTTSAFSKSNRSIHTRIQESPLRPSIDAILDHSSALSFLSVVLMKVMTSFLSVRSRSSVMFLYRRSRSLRKVTELSIYF</sequence>
<dbReference type="Proteomes" id="UP000018320">
    <property type="component" value="Unassembled WGS sequence"/>
</dbReference>
<evidence type="ECO:0000313" key="2">
    <source>
        <dbReference type="Proteomes" id="UP000018320"/>
    </source>
</evidence>
<name>V6TB01_GIAIN</name>
<dbReference type="VEuPathDB" id="GiardiaDB:DHA2_153768"/>
<evidence type="ECO:0000313" key="1">
    <source>
        <dbReference type="EMBL" id="ESU36051.1"/>
    </source>
</evidence>
<dbReference type="EMBL" id="AHGT01000058">
    <property type="protein sequence ID" value="ESU36051.1"/>
    <property type="molecule type" value="Genomic_DNA"/>
</dbReference>
<reference evidence="1 2" key="2">
    <citation type="journal article" date="2013" name="Genome Biol. Evol.">
        <title>Genome sequencing of Giardia lamblia genotypes A2 and B isolates (DH and GS) and comparative analysis with the genomes of genotypes A1 and E (WB and Pig).</title>
        <authorList>
            <person name="Adam R.D."/>
            <person name="Dahlstrom E.W."/>
            <person name="Martens C.A."/>
            <person name="Bruno D.P."/>
            <person name="Barbian K.D."/>
            <person name="Ricklefs S.M."/>
            <person name="Hernandez M.M."/>
            <person name="Narla N.P."/>
            <person name="Patel R.B."/>
            <person name="Porcella S.F."/>
            <person name="Nash T.E."/>
        </authorList>
    </citation>
    <scope>NUCLEOTIDE SEQUENCE [LARGE SCALE GENOMIC DNA]</scope>
    <source>
        <strain evidence="1 2">DH</strain>
    </source>
</reference>
<reference evidence="2" key="1">
    <citation type="submission" date="2012-02" db="EMBL/GenBank/DDBJ databases">
        <title>Genome sequencing of Giardia lamblia Genotypes A2 and B isolates (DH and GS) and comparative analysis with the genomes of Genotypes A1 and E (WB and Pig).</title>
        <authorList>
            <person name="Adam R."/>
            <person name="Dahlstrom E."/>
            <person name="Martens C."/>
            <person name="Bruno D."/>
            <person name="Barbian K."/>
            <person name="Porcella S.F."/>
            <person name="Nash T."/>
        </authorList>
    </citation>
    <scope>NUCLEOTIDE SEQUENCE</scope>
    <source>
        <strain evidence="2">DH</strain>
    </source>
</reference>
<organism evidence="1 2">
    <name type="scientific">Giardia intestinalis</name>
    <name type="common">Giardia lamblia</name>
    <dbReference type="NCBI Taxonomy" id="5741"/>
    <lineage>
        <taxon>Eukaryota</taxon>
        <taxon>Metamonada</taxon>
        <taxon>Diplomonadida</taxon>
        <taxon>Hexamitidae</taxon>
        <taxon>Giardiinae</taxon>
        <taxon>Giardia</taxon>
    </lineage>
</organism>
<accession>V6TB01</accession>
<dbReference type="AlphaFoldDB" id="V6TB01"/>
<comment type="caution">
    <text evidence="1">The sequence shown here is derived from an EMBL/GenBank/DDBJ whole genome shotgun (WGS) entry which is preliminary data.</text>
</comment>